<dbReference type="PANTHER" id="PTHR31109">
    <property type="entry name" value="PROTEIN FAM207A"/>
    <property type="match status" value="1"/>
</dbReference>
<feature type="region of interest" description="Disordered" evidence="4">
    <location>
        <begin position="133"/>
        <end position="163"/>
    </location>
</feature>
<protein>
    <submittedName>
        <fullName evidence="5">Ribosome biogenesis protein</fullName>
    </submittedName>
</protein>
<feature type="compositionally biased region" description="Basic residues" evidence="4">
    <location>
        <begin position="137"/>
        <end position="153"/>
    </location>
</feature>
<proteinExistence type="inferred from homology"/>
<dbReference type="GO" id="GO:0030686">
    <property type="term" value="C:90S preribosome"/>
    <property type="evidence" value="ECO:0007669"/>
    <property type="project" value="InterPro"/>
</dbReference>
<gene>
    <name evidence="5" type="ORF">FRX31_024915</name>
</gene>
<accession>A0A7J6VKR6</accession>
<comment type="caution">
    <text evidence="5">The sequence shown here is derived from an EMBL/GenBank/DDBJ whole genome shotgun (WGS) entry which is preliminary data.</text>
</comment>
<dbReference type="Proteomes" id="UP000554482">
    <property type="component" value="Unassembled WGS sequence"/>
</dbReference>
<evidence type="ECO:0000313" key="5">
    <source>
        <dbReference type="EMBL" id="KAF5185503.1"/>
    </source>
</evidence>
<evidence type="ECO:0000256" key="3">
    <source>
        <dbReference type="ARBA" id="ARBA00023242"/>
    </source>
</evidence>
<organism evidence="5 6">
    <name type="scientific">Thalictrum thalictroides</name>
    <name type="common">Rue-anemone</name>
    <name type="synonym">Anemone thalictroides</name>
    <dbReference type="NCBI Taxonomy" id="46969"/>
    <lineage>
        <taxon>Eukaryota</taxon>
        <taxon>Viridiplantae</taxon>
        <taxon>Streptophyta</taxon>
        <taxon>Embryophyta</taxon>
        <taxon>Tracheophyta</taxon>
        <taxon>Spermatophyta</taxon>
        <taxon>Magnoliopsida</taxon>
        <taxon>Ranunculales</taxon>
        <taxon>Ranunculaceae</taxon>
        <taxon>Thalictroideae</taxon>
        <taxon>Thalictrum</taxon>
    </lineage>
</organism>
<keyword evidence="6" id="KW-1185">Reference proteome</keyword>
<dbReference type="GO" id="GO:0005730">
    <property type="term" value="C:nucleolus"/>
    <property type="evidence" value="ECO:0007669"/>
    <property type="project" value="UniProtKB-SubCell"/>
</dbReference>
<dbReference type="EMBL" id="JABWDY010030629">
    <property type="protein sequence ID" value="KAF5185503.1"/>
    <property type="molecule type" value="Genomic_DNA"/>
</dbReference>
<dbReference type="PANTHER" id="PTHR31109:SF2">
    <property type="entry name" value="RIBOSOME BIOGENESIS PROTEIN SLX9 HOMOLOG"/>
    <property type="match status" value="1"/>
</dbReference>
<dbReference type="GO" id="GO:0030688">
    <property type="term" value="C:preribosome, small subunit precursor"/>
    <property type="evidence" value="ECO:0007669"/>
    <property type="project" value="InterPro"/>
</dbReference>
<evidence type="ECO:0000256" key="1">
    <source>
        <dbReference type="ARBA" id="ARBA00004604"/>
    </source>
</evidence>
<dbReference type="AlphaFoldDB" id="A0A7J6VKR6"/>
<dbReference type="GO" id="GO:0000462">
    <property type="term" value="P:maturation of SSU-rRNA from tricistronic rRNA transcript (SSU-rRNA, 5.8S rRNA, LSU-rRNA)"/>
    <property type="evidence" value="ECO:0007669"/>
    <property type="project" value="InterPro"/>
</dbReference>
<feature type="region of interest" description="Disordered" evidence="4">
    <location>
        <begin position="1"/>
        <end position="20"/>
    </location>
</feature>
<keyword evidence="3" id="KW-0539">Nucleus</keyword>
<dbReference type="InterPro" id="IPR028160">
    <property type="entry name" value="Slx9-like"/>
</dbReference>
<name>A0A7J6VKR6_THATH</name>
<evidence type="ECO:0000313" key="6">
    <source>
        <dbReference type="Proteomes" id="UP000554482"/>
    </source>
</evidence>
<evidence type="ECO:0000256" key="4">
    <source>
        <dbReference type="SAM" id="MobiDB-lite"/>
    </source>
</evidence>
<sequence>MGHTALRSGSSQEKESSKGMRKFDKKLQFYAKVKDTVASLHAKKEIGKKKKLNRRQRKLKAYDLTSLNEFLPELKDPGQQCEEKNLKLKNKTRQKLVEKEGKQLKAVLSNPVFQLDPLAAIHQHLERTQPICPVEKSKKKLSKTGRKKGKKLKTFSAAQDMDV</sequence>
<dbReference type="Pfam" id="PF15341">
    <property type="entry name" value="SLX9"/>
    <property type="match status" value="1"/>
</dbReference>
<evidence type="ECO:0000256" key="2">
    <source>
        <dbReference type="ARBA" id="ARBA00011022"/>
    </source>
</evidence>
<reference evidence="5 6" key="1">
    <citation type="submission" date="2020-06" db="EMBL/GenBank/DDBJ databases">
        <title>Transcriptomic and genomic resources for Thalictrum thalictroides and T. hernandezii: Facilitating candidate gene discovery in an emerging model plant lineage.</title>
        <authorList>
            <person name="Arias T."/>
            <person name="Riano-Pachon D.M."/>
            <person name="Di Stilio V.S."/>
        </authorList>
    </citation>
    <scope>NUCLEOTIDE SEQUENCE [LARGE SCALE GENOMIC DNA]</scope>
    <source>
        <strain evidence="6">cv. WT478/WT964</strain>
        <tissue evidence="5">Leaves</tissue>
    </source>
</reference>
<comment type="similarity">
    <text evidence="2">Belongs to the SLX9 family.</text>
</comment>
<comment type="subcellular location">
    <subcellularLocation>
        <location evidence="1">Nucleus</location>
        <location evidence="1">Nucleolus</location>
    </subcellularLocation>
</comment>
<dbReference type="OrthoDB" id="18703at2759"/>